<dbReference type="STRING" id="289078.A0A2X0L0X6"/>
<dbReference type="SMART" id="SM00993">
    <property type="entry name" value="YL1_C"/>
    <property type="match status" value="1"/>
</dbReference>
<dbReference type="Pfam" id="PF08265">
    <property type="entry name" value="YL1_C"/>
    <property type="match status" value="1"/>
</dbReference>
<comment type="subcellular location">
    <subcellularLocation>
        <location evidence="1">Nucleus</location>
    </subcellularLocation>
</comment>
<dbReference type="OrthoDB" id="49520at2759"/>
<evidence type="ECO:0000256" key="1">
    <source>
        <dbReference type="ARBA" id="ARBA00004123"/>
    </source>
</evidence>
<evidence type="ECO:0000256" key="3">
    <source>
        <dbReference type="ARBA" id="ARBA00023163"/>
    </source>
</evidence>
<dbReference type="PANTHER" id="PTHR31200">
    <property type="entry name" value="INO80 COMPLEX SUBUNIT C"/>
    <property type="match status" value="1"/>
</dbReference>
<reference evidence="7" key="1">
    <citation type="submission" date="2016-10" db="EMBL/GenBank/DDBJ databases">
        <authorList>
            <person name="Jeantristanb JTB J.-T."/>
            <person name="Ricardo R."/>
        </authorList>
    </citation>
    <scope>NUCLEOTIDE SEQUENCE [LARGE SCALE GENOMIC DNA]</scope>
</reference>
<protein>
    <submittedName>
        <fullName evidence="6">BZ3500_MvSof-1268-A1-R1_Chr2-1g04683 protein</fullName>
    </submittedName>
</protein>
<name>A0A2X0L0X6_9BASI</name>
<evidence type="ECO:0000313" key="6">
    <source>
        <dbReference type="EMBL" id="SCZ88857.1"/>
    </source>
</evidence>
<keyword evidence="7" id="KW-1185">Reference proteome</keyword>
<dbReference type="EMBL" id="FMWP01000012">
    <property type="protein sequence ID" value="SCZ88857.1"/>
    <property type="molecule type" value="Genomic_DNA"/>
</dbReference>
<keyword evidence="3" id="KW-0804">Transcription</keyword>
<evidence type="ECO:0000313" key="7">
    <source>
        <dbReference type="Proteomes" id="UP000249723"/>
    </source>
</evidence>
<dbReference type="AlphaFoldDB" id="A0A2X0L0X6"/>
<feature type="domain" description="Vps72/YL1 C-terminal" evidence="5">
    <location>
        <begin position="127"/>
        <end position="156"/>
    </location>
</feature>
<keyword evidence="2" id="KW-0805">Transcription regulation</keyword>
<dbReference type="Proteomes" id="UP000249723">
    <property type="component" value="Unassembled WGS sequence"/>
</dbReference>
<evidence type="ECO:0000256" key="4">
    <source>
        <dbReference type="ARBA" id="ARBA00023242"/>
    </source>
</evidence>
<dbReference type="GO" id="GO:0031011">
    <property type="term" value="C:Ino80 complex"/>
    <property type="evidence" value="ECO:0007669"/>
    <property type="project" value="InterPro"/>
</dbReference>
<dbReference type="InterPro" id="IPR013272">
    <property type="entry name" value="Vps72/YL1_C"/>
</dbReference>
<keyword evidence="4" id="KW-0539">Nucleus</keyword>
<organism evidence="6 7">
    <name type="scientific">Microbotryum saponariae</name>
    <dbReference type="NCBI Taxonomy" id="289078"/>
    <lineage>
        <taxon>Eukaryota</taxon>
        <taxon>Fungi</taxon>
        <taxon>Dikarya</taxon>
        <taxon>Basidiomycota</taxon>
        <taxon>Pucciniomycotina</taxon>
        <taxon>Microbotryomycetes</taxon>
        <taxon>Microbotryales</taxon>
        <taxon>Microbotryaceae</taxon>
        <taxon>Microbotryum</taxon>
    </lineage>
</organism>
<sequence length="178" mass="19520">MASGYSTPLTNYAEEHSYAHLPKPFKSAQWAQRSSSRRNKNLKQVIALEKERVDKVIKTRSETWVGAVPAAAANGGTSATTTTAGLMDVDSCECRVRFSLKPRRSCGIPLVVDMSIDAAPSVLPAKKYCDVTGLEAKYVDPASTLRYHNPEVYEVIKTFQPGVIQSYLANRGQGVILR</sequence>
<dbReference type="InterPro" id="IPR029525">
    <property type="entry name" value="INO80C/Ies6"/>
</dbReference>
<proteinExistence type="predicted"/>
<accession>A0A2X0L0X6</accession>
<evidence type="ECO:0000256" key="2">
    <source>
        <dbReference type="ARBA" id="ARBA00023015"/>
    </source>
</evidence>
<gene>
    <name evidence="6" type="ORF">BZ3500_MVSOF-1268-A1-R1_CHR2-1G04683</name>
</gene>
<dbReference type="PANTHER" id="PTHR31200:SF1">
    <property type="entry name" value="INO80 COMPLEX SUBUNIT C"/>
    <property type="match status" value="1"/>
</dbReference>
<dbReference type="GO" id="GO:0006338">
    <property type="term" value="P:chromatin remodeling"/>
    <property type="evidence" value="ECO:0007669"/>
    <property type="project" value="InterPro"/>
</dbReference>
<evidence type="ECO:0000259" key="5">
    <source>
        <dbReference type="SMART" id="SM00993"/>
    </source>
</evidence>